<dbReference type="Gene3D" id="3.30.70.100">
    <property type="match status" value="1"/>
</dbReference>
<dbReference type="InterPro" id="IPR011008">
    <property type="entry name" value="Dimeric_a/b-barrel"/>
</dbReference>
<dbReference type="PROSITE" id="PS51725">
    <property type="entry name" value="ABM"/>
    <property type="match status" value="1"/>
</dbReference>
<feature type="domain" description="ABM" evidence="1">
    <location>
        <begin position="4"/>
        <end position="94"/>
    </location>
</feature>
<accession>A0A8H4J5M4</accession>
<keyword evidence="2" id="KW-0503">Monooxygenase</keyword>
<dbReference type="GO" id="GO:0004497">
    <property type="term" value="F:monooxygenase activity"/>
    <property type="evidence" value="ECO:0007669"/>
    <property type="project" value="UniProtKB-KW"/>
</dbReference>
<dbReference type="EMBL" id="WWBZ02000001">
    <property type="protein sequence ID" value="KAF4313186.1"/>
    <property type="molecule type" value="Genomic_DNA"/>
</dbReference>
<evidence type="ECO:0000259" key="1">
    <source>
        <dbReference type="PROSITE" id="PS51725"/>
    </source>
</evidence>
<organism evidence="2 3">
    <name type="scientific">Botryosphaeria dothidea</name>
    <dbReference type="NCBI Taxonomy" id="55169"/>
    <lineage>
        <taxon>Eukaryota</taxon>
        <taxon>Fungi</taxon>
        <taxon>Dikarya</taxon>
        <taxon>Ascomycota</taxon>
        <taxon>Pezizomycotina</taxon>
        <taxon>Dothideomycetes</taxon>
        <taxon>Dothideomycetes incertae sedis</taxon>
        <taxon>Botryosphaeriales</taxon>
        <taxon>Botryosphaeriaceae</taxon>
        <taxon>Botryosphaeria</taxon>
    </lineage>
</organism>
<keyword evidence="2" id="KW-0560">Oxidoreductase</keyword>
<reference evidence="2" key="1">
    <citation type="submission" date="2020-04" db="EMBL/GenBank/DDBJ databases">
        <title>Genome Assembly and Annotation of Botryosphaeria dothidea sdau 11-99, a Latent Pathogen of Apple Fruit Ring Rot in China.</title>
        <authorList>
            <person name="Yu C."/>
            <person name="Diao Y."/>
            <person name="Lu Q."/>
            <person name="Zhao J."/>
            <person name="Cui S."/>
            <person name="Peng C."/>
            <person name="He B."/>
            <person name="Liu H."/>
        </authorList>
    </citation>
    <scope>NUCLEOTIDE SEQUENCE [LARGE SCALE GENOMIC DNA]</scope>
    <source>
        <strain evidence="2">Sdau11-99</strain>
    </source>
</reference>
<protein>
    <submittedName>
        <fullName evidence="2">Antibiotic biosynthesis monooxygenase protein</fullName>
    </submittedName>
</protein>
<proteinExistence type="predicted"/>
<dbReference type="SUPFAM" id="SSF54909">
    <property type="entry name" value="Dimeric alpha+beta barrel"/>
    <property type="match status" value="1"/>
</dbReference>
<dbReference type="AlphaFoldDB" id="A0A8H4J5M4"/>
<name>A0A8H4J5M4_9PEZI</name>
<gene>
    <name evidence="2" type="ORF">GTA08_BOTSDO01767</name>
</gene>
<sequence length="106" mass="11758">MSEVSVIAIITPKPEHKAVALEGFSRLAAEVEKNEPDCLVFRIHENEDGEFIIFQQYKTKEAWEAHQKTEYSQKARASSESAGGLAKEPFVKVFSTKATAGFGPRS</sequence>
<keyword evidence="3" id="KW-1185">Reference proteome</keyword>
<dbReference type="Proteomes" id="UP000572817">
    <property type="component" value="Unassembled WGS sequence"/>
</dbReference>
<evidence type="ECO:0000313" key="3">
    <source>
        <dbReference type="Proteomes" id="UP000572817"/>
    </source>
</evidence>
<dbReference type="Pfam" id="PF03992">
    <property type="entry name" value="ABM"/>
    <property type="match status" value="1"/>
</dbReference>
<dbReference type="InterPro" id="IPR007138">
    <property type="entry name" value="ABM_dom"/>
</dbReference>
<dbReference type="PANTHER" id="PTHR40624">
    <property type="entry name" value="BIOSYNTHESIS MONOOXYGENASE, PUTATIVE (AFU_ORTHOLOGUE AFUA_1G12025)-RELATED"/>
    <property type="match status" value="1"/>
</dbReference>
<comment type="caution">
    <text evidence="2">The sequence shown here is derived from an EMBL/GenBank/DDBJ whole genome shotgun (WGS) entry which is preliminary data.</text>
</comment>
<evidence type="ECO:0000313" key="2">
    <source>
        <dbReference type="EMBL" id="KAF4313186.1"/>
    </source>
</evidence>
<dbReference type="PANTHER" id="PTHR40624:SF1">
    <property type="entry name" value="BIOSYNTHESIS MONOOXYGENASE, PUTATIVE (AFU_ORTHOLOGUE AFUA_1G12025)-RELATED"/>
    <property type="match status" value="1"/>
</dbReference>
<dbReference type="OrthoDB" id="10011777at2759"/>